<keyword evidence="2" id="KW-0560">Oxidoreductase</keyword>
<protein>
    <submittedName>
        <fullName evidence="3">SDR family oxidoreductase</fullName>
    </submittedName>
</protein>
<name>A0A6H9YJK3_9ACTN</name>
<comment type="caution">
    <text evidence="3">The sequence shown here is derived from an EMBL/GenBank/DDBJ whole genome shotgun (WGS) entry which is preliminary data.</text>
</comment>
<dbReference type="PRINTS" id="PR00081">
    <property type="entry name" value="GDHRDH"/>
</dbReference>
<evidence type="ECO:0000313" key="3">
    <source>
        <dbReference type="EMBL" id="KAB2341545.1"/>
    </source>
</evidence>
<organism evidence="3 4">
    <name type="scientific">Actinomadura rudentiformis</name>
    <dbReference type="NCBI Taxonomy" id="359158"/>
    <lineage>
        <taxon>Bacteria</taxon>
        <taxon>Bacillati</taxon>
        <taxon>Actinomycetota</taxon>
        <taxon>Actinomycetes</taxon>
        <taxon>Streptosporangiales</taxon>
        <taxon>Thermomonosporaceae</taxon>
        <taxon>Actinomadura</taxon>
    </lineage>
</organism>
<evidence type="ECO:0000256" key="1">
    <source>
        <dbReference type="ARBA" id="ARBA00006484"/>
    </source>
</evidence>
<comment type="similarity">
    <text evidence="1">Belongs to the short-chain dehydrogenases/reductases (SDR) family.</text>
</comment>
<dbReference type="Proteomes" id="UP000468735">
    <property type="component" value="Unassembled WGS sequence"/>
</dbReference>
<dbReference type="InterPro" id="IPR002347">
    <property type="entry name" value="SDR_fam"/>
</dbReference>
<accession>A0A6H9YJK3</accession>
<gene>
    <name evidence="3" type="ORF">F8566_41110</name>
</gene>
<proteinExistence type="inferred from homology"/>
<sequence length="289" mass="29568">MSTALETMLGLAGRVALVTGGGNGIARATALRLATAGCDVAVVDLDPEAAERTATEIRELGREAVALEKDLTVPTAHTEMVEGTVTALGDLSVAVNVCGGTGGVTKSFLDMSIGDWHKPLVLNLDTTFLSCQAEAISMVRGGRPSTIVNVASSSGVAAAPNLAGYGAANAGVVHFTKTAAIELAPYGIRVNCIVPGTHWTAGTRHRATSPDSPPAVREFFTTAESVTPLGHLGEPEETAGVALFLASDLSSYMTGHAVVSDGGILHTTARPAFGESKVPDAIKDHVATR</sequence>
<dbReference type="GO" id="GO:0016616">
    <property type="term" value="F:oxidoreductase activity, acting on the CH-OH group of donors, NAD or NADP as acceptor"/>
    <property type="evidence" value="ECO:0007669"/>
    <property type="project" value="TreeGrafter"/>
</dbReference>
<dbReference type="PANTHER" id="PTHR42760">
    <property type="entry name" value="SHORT-CHAIN DEHYDROGENASES/REDUCTASES FAMILY MEMBER"/>
    <property type="match status" value="1"/>
</dbReference>
<dbReference type="RefSeq" id="WP_151568283.1">
    <property type="nucleotide sequence ID" value="NZ_WBMT01000025.1"/>
</dbReference>
<dbReference type="EMBL" id="WBMT01000025">
    <property type="protein sequence ID" value="KAB2341545.1"/>
    <property type="molecule type" value="Genomic_DNA"/>
</dbReference>
<dbReference type="PANTHER" id="PTHR42760:SF115">
    <property type="entry name" value="3-OXOACYL-[ACYL-CARRIER-PROTEIN] REDUCTASE FABG"/>
    <property type="match status" value="1"/>
</dbReference>
<dbReference type="SUPFAM" id="SSF51735">
    <property type="entry name" value="NAD(P)-binding Rossmann-fold domains"/>
    <property type="match status" value="1"/>
</dbReference>
<dbReference type="Pfam" id="PF13561">
    <property type="entry name" value="adh_short_C2"/>
    <property type="match status" value="1"/>
</dbReference>
<dbReference type="OrthoDB" id="3566316at2"/>
<dbReference type="FunFam" id="3.40.50.720:FF:000084">
    <property type="entry name" value="Short-chain dehydrogenase reductase"/>
    <property type="match status" value="1"/>
</dbReference>
<evidence type="ECO:0000256" key="2">
    <source>
        <dbReference type="ARBA" id="ARBA00023002"/>
    </source>
</evidence>
<keyword evidence="4" id="KW-1185">Reference proteome</keyword>
<dbReference type="PRINTS" id="PR00080">
    <property type="entry name" value="SDRFAMILY"/>
</dbReference>
<dbReference type="Gene3D" id="3.40.50.720">
    <property type="entry name" value="NAD(P)-binding Rossmann-like Domain"/>
    <property type="match status" value="1"/>
</dbReference>
<dbReference type="AlphaFoldDB" id="A0A6H9YJK3"/>
<reference evidence="3 4" key="1">
    <citation type="submission" date="2019-09" db="EMBL/GenBank/DDBJ databases">
        <title>Actinomadura physcomitrii sp. nov., a novel actinomycete isolated from moss [Physcomitrium sphaericum (Ludw) Fuernr].</title>
        <authorList>
            <person name="Zhuang X."/>
            <person name="Liu C."/>
        </authorList>
    </citation>
    <scope>NUCLEOTIDE SEQUENCE [LARGE SCALE GENOMIC DNA]</scope>
    <source>
        <strain evidence="3 4">HMC1</strain>
    </source>
</reference>
<dbReference type="InterPro" id="IPR036291">
    <property type="entry name" value="NAD(P)-bd_dom_sf"/>
</dbReference>
<evidence type="ECO:0000313" key="4">
    <source>
        <dbReference type="Proteomes" id="UP000468735"/>
    </source>
</evidence>